<sequence length="198" mass="23597">MAIKNTSTMKTVQPYSKFFIIGNADEQNSIAHLINEDDIVVRFNNPNPNCTLMADWVFIANGYTQIRHLTIKHQFFKPDTHIFFRYSKEDIWSSRYQNIPLHKRIKYLWRFPKWVKHSHLDQYQINTIPTDTYRHCADILGFRQPSTGLLAIDYICQHYPRNKIYIHNFTSEGWIGHNWDEEKQLIHKWITTGNISAV</sequence>
<accession>A0A836MPT0</accession>
<keyword evidence="2" id="KW-1185">Reference proteome</keyword>
<protein>
    <submittedName>
        <fullName evidence="1">Uncharacterized protein</fullName>
    </submittedName>
</protein>
<comment type="caution">
    <text evidence="1">The sequence shown here is derived from an EMBL/GenBank/DDBJ whole genome shotgun (WGS) entry which is preliminary data.</text>
</comment>
<proteinExistence type="predicted"/>
<name>A0A836MPT0_9NEIS</name>
<dbReference type="EMBL" id="JFZV01000004">
    <property type="protein sequence ID" value="KDN14871.1"/>
    <property type="molecule type" value="Genomic_DNA"/>
</dbReference>
<gene>
    <name evidence="1" type="ORF">SALWKB29_0943</name>
</gene>
<dbReference type="Proteomes" id="UP000027170">
    <property type="component" value="Unassembled WGS sequence"/>
</dbReference>
<evidence type="ECO:0000313" key="2">
    <source>
        <dbReference type="Proteomes" id="UP000027170"/>
    </source>
</evidence>
<reference evidence="1 2" key="1">
    <citation type="submission" date="2014-03" db="EMBL/GenBank/DDBJ databases">
        <title>The genomes of two eusocial bee gut symbionts.</title>
        <authorList>
            <person name="Kwong W.K."/>
            <person name="Engel P."/>
            <person name="Koch H."/>
            <person name="Moran N.A."/>
        </authorList>
    </citation>
    <scope>NUCLEOTIDE SEQUENCE [LARGE SCALE GENOMIC DNA]</scope>
    <source>
        <strain evidence="2">wkB29</strain>
    </source>
</reference>
<organism evidence="1 2">
    <name type="scientific">Snodgrassella communis</name>
    <dbReference type="NCBI Taxonomy" id="2946699"/>
    <lineage>
        <taxon>Bacteria</taxon>
        <taxon>Pseudomonadati</taxon>
        <taxon>Pseudomonadota</taxon>
        <taxon>Betaproteobacteria</taxon>
        <taxon>Neisseriales</taxon>
        <taxon>Neisseriaceae</taxon>
        <taxon>Snodgrassella</taxon>
    </lineage>
</organism>
<dbReference type="AlphaFoldDB" id="A0A836MPT0"/>
<evidence type="ECO:0000313" key="1">
    <source>
        <dbReference type="EMBL" id="KDN14871.1"/>
    </source>
</evidence>